<proteinExistence type="predicted"/>
<reference evidence="1" key="2">
    <citation type="submission" date="2021-12" db="EMBL/GenBank/DDBJ databases">
        <title>Resequencing data analysis of finger millet.</title>
        <authorList>
            <person name="Hatakeyama M."/>
            <person name="Aluri S."/>
            <person name="Balachadran M.T."/>
            <person name="Sivarajan S.R."/>
            <person name="Poveda L."/>
            <person name="Shimizu-Inatsugi R."/>
            <person name="Schlapbach R."/>
            <person name="Sreeman S.M."/>
            <person name="Shimizu K.K."/>
        </authorList>
    </citation>
    <scope>NUCLEOTIDE SEQUENCE</scope>
</reference>
<dbReference type="EMBL" id="BQKI01000010">
    <property type="protein sequence ID" value="GJN03958.1"/>
    <property type="molecule type" value="Genomic_DNA"/>
</dbReference>
<accession>A0AAV5CZ86</accession>
<sequence>MPTYFLIAAKMSAWAINRIDRFRRSFLWRGADPDRVRGDHCLVKWQVCTRPKKLGGLGIKDLEKFNRVLRLRWLWLLWDHNERP</sequence>
<protein>
    <submittedName>
        <fullName evidence="1">Uncharacterized protein</fullName>
    </submittedName>
</protein>
<gene>
    <name evidence="1" type="primary">ga21461</name>
    <name evidence="1" type="ORF">PR202_ga21461</name>
</gene>
<keyword evidence="2" id="KW-1185">Reference proteome</keyword>
<evidence type="ECO:0000313" key="1">
    <source>
        <dbReference type="EMBL" id="GJN03958.1"/>
    </source>
</evidence>
<comment type="caution">
    <text evidence="1">The sequence shown here is derived from an EMBL/GenBank/DDBJ whole genome shotgun (WGS) entry which is preliminary data.</text>
</comment>
<reference evidence="1" key="1">
    <citation type="journal article" date="2018" name="DNA Res.">
        <title>Multiple hybrid de novo genome assembly of finger millet, an orphan allotetraploid crop.</title>
        <authorList>
            <person name="Hatakeyama M."/>
            <person name="Aluri S."/>
            <person name="Balachadran M.T."/>
            <person name="Sivarajan S.R."/>
            <person name="Patrignani A."/>
            <person name="Gruter S."/>
            <person name="Poveda L."/>
            <person name="Shimizu-Inatsugi R."/>
            <person name="Baeten J."/>
            <person name="Francoijs K.J."/>
            <person name="Nataraja K.N."/>
            <person name="Reddy Y.A.N."/>
            <person name="Phadnis S."/>
            <person name="Ravikumar R.L."/>
            <person name="Schlapbach R."/>
            <person name="Sreeman S.M."/>
            <person name="Shimizu K.K."/>
        </authorList>
    </citation>
    <scope>NUCLEOTIDE SEQUENCE</scope>
</reference>
<dbReference type="AlphaFoldDB" id="A0AAV5CZ86"/>
<organism evidence="1 2">
    <name type="scientific">Eleusine coracana subsp. coracana</name>
    <dbReference type="NCBI Taxonomy" id="191504"/>
    <lineage>
        <taxon>Eukaryota</taxon>
        <taxon>Viridiplantae</taxon>
        <taxon>Streptophyta</taxon>
        <taxon>Embryophyta</taxon>
        <taxon>Tracheophyta</taxon>
        <taxon>Spermatophyta</taxon>
        <taxon>Magnoliopsida</taxon>
        <taxon>Liliopsida</taxon>
        <taxon>Poales</taxon>
        <taxon>Poaceae</taxon>
        <taxon>PACMAD clade</taxon>
        <taxon>Chloridoideae</taxon>
        <taxon>Cynodonteae</taxon>
        <taxon>Eleusininae</taxon>
        <taxon>Eleusine</taxon>
    </lineage>
</organism>
<name>A0AAV5CZ86_ELECO</name>
<evidence type="ECO:0000313" key="2">
    <source>
        <dbReference type="Proteomes" id="UP001054889"/>
    </source>
</evidence>
<dbReference type="Proteomes" id="UP001054889">
    <property type="component" value="Unassembled WGS sequence"/>
</dbReference>